<dbReference type="RefSeq" id="WP_306710936.1">
    <property type="nucleotide sequence ID" value="NZ_JAUJFI010000186.1"/>
</dbReference>
<keyword evidence="3" id="KW-1185">Reference proteome</keyword>
<reference evidence="2 3" key="1">
    <citation type="submission" date="2023-06" db="EMBL/GenBank/DDBJ databases">
        <title>Azospirillum isscasensis sp.nov, a bacterium isolated from rhizosphere soil of rice.</title>
        <authorList>
            <person name="Wang H."/>
        </authorList>
    </citation>
    <scope>NUCLEOTIDE SEQUENCE [LARGE SCALE GENOMIC DNA]</scope>
    <source>
        <strain evidence="2 3">C340-1</strain>
    </source>
</reference>
<feature type="compositionally biased region" description="Low complexity" evidence="1">
    <location>
        <begin position="87"/>
        <end position="99"/>
    </location>
</feature>
<gene>
    <name evidence="2" type="ORF">QSG27_24965</name>
</gene>
<sequence length="112" mass="11398">MAASSIAVQPVADTPVPERSRRTRSVFAWEAAKAAVAVSAFAGMLLPVAFPSKAGTQAKVVQLPVVEAPLPAPVPPPVKIQSQKAGVSAASSSPLKSSPVPQPAKKPVPKNT</sequence>
<protein>
    <recommendedName>
        <fullName evidence="4">Energy transducer TonB</fullName>
    </recommendedName>
</protein>
<evidence type="ECO:0000313" key="2">
    <source>
        <dbReference type="EMBL" id="MDQ2105970.1"/>
    </source>
</evidence>
<evidence type="ECO:0000256" key="1">
    <source>
        <dbReference type="SAM" id="MobiDB-lite"/>
    </source>
</evidence>
<comment type="caution">
    <text evidence="2">The sequence shown here is derived from an EMBL/GenBank/DDBJ whole genome shotgun (WGS) entry which is preliminary data.</text>
</comment>
<organism evidence="2 3">
    <name type="scientific">Azospirillum isscasi</name>
    <dbReference type="NCBI Taxonomy" id="3053926"/>
    <lineage>
        <taxon>Bacteria</taxon>
        <taxon>Pseudomonadati</taxon>
        <taxon>Pseudomonadota</taxon>
        <taxon>Alphaproteobacteria</taxon>
        <taxon>Rhodospirillales</taxon>
        <taxon>Azospirillaceae</taxon>
        <taxon>Azospirillum</taxon>
    </lineage>
</organism>
<proteinExistence type="predicted"/>
<feature type="region of interest" description="Disordered" evidence="1">
    <location>
        <begin position="72"/>
        <end position="112"/>
    </location>
</feature>
<name>A0ABU0WP23_9PROT</name>
<feature type="region of interest" description="Disordered" evidence="1">
    <location>
        <begin position="1"/>
        <end position="22"/>
    </location>
</feature>
<evidence type="ECO:0000313" key="3">
    <source>
        <dbReference type="Proteomes" id="UP001227317"/>
    </source>
</evidence>
<evidence type="ECO:0008006" key="4">
    <source>
        <dbReference type="Google" id="ProtNLM"/>
    </source>
</evidence>
<accession>A0ABU0WP23</accession>
<dbReference type="EMBL" id="JAUJFI010000186">
    <property type="protein sequence ID" value="MDQ2105970.1"/>
    <property type="molecule type" value="Genomic_DNA"/>
</dbReference>
<dbReference type="Proteomes" id="UP001227317">
    <property type="component" value="Unassembled WGS sequence"/>
</dbReference>